<feature type="transmembrane region" description="Helical" evidence="2">
    <location>
        <begin position="53"/>
        <end position="76"/>
    </location>
</feature>
<keyword evidence="2" id="KW-1133">Transmembrane helix</keyword>
<dbReference type="Proteomes" id="UP000023775">
    <property type="component" value="Unassembled WGS sequence"/>
</dbReference>
<dbReference type="NCBIfam" id="TIGR03368">
    <property type="entry name" value="cellulose_yhjU"/>
    <property type="match status" value="1"/>
</dbReference>
<evidence type="ECO:0000256" key="2">
    <source>
        <dbReference type="SAM" id="Phobius"/>
    </source>
</evidence>
<dbReference type="EMBL" id="APVG01000001">
    <property type="protein sequence ID" value="ENY73796.1"/>
    <property type="molecule type" value="Genomic_DNA"/>
</dbReference>
<evidence type="ECO:0000256" key="1">
    <source>
        <dbReference type="SAM" id="MobiDB-lite"/>
    </source>
</evidence>
<dbReference type="eggNOG" id="COG2194">
    <property type="taxonomic scope" value="Bacteria"/>
</dbReference>
<organism evidence="3 4">
    <name type="scientific">Aeromonas diversa CDC 2478-85</name>
    <dbReference type="NCBI Taxonomy" id="1268237"/>
    <lineage>
        <taxon>Bacteria</taxon>
        <taxon>Pseudomonadati</taxon>
        <taxon>Pseudomonadota</taxon>
        <taxon>Gammaproteobacteria</taxon>
        <taxon>Aeromonadales</taxon>
        <taxon>Aeromonadaceae</taxon>
        <taxon>Aeromonas</taxon>
    </lineage>
</organism>
<dbReference type="Pfam" id="PF11658">
    <property type="entry name" value="CBP_BcsG"/>
    <property type="match status" value="1"/>
</dbReference>
<name>N9VR50_9GAMM</name>
<protein>
    <recommendedName>
        <fullName evidence="5">Cellulose synthase operon protein YhjU</fullName>
    </recommendedName>
</protein>
<feature type="transmembrane region" description="Helical" evidence="2">
    <location>
        <begin position="134"/>
        <end position="152"/>
    </location>
</feature>
<dbReference type="AlphaFoldDB" id="N9VR50"/>
<keyword evidence="2" id="KW-0472">Membrane</keyword>
<evidence type="ECO:0000313" key="3">
    <source>
        <dbReference type="EMBL" id="ENY73796.1"/>
    </source>
</evidence>
<dbReference type="PATRIC" id="fig|1268237.3.peg.18"/>
<proteinExistence type="predicted"/>
<keyword evidence="2" id="KW-0812">Transmembrane</keyword>
<evidence type="ECO:0000313" key="4">
    <source>
        <dbReference type="Proteomes" id="UP000023775"/>
    </source>
</evidence>
<accession>N9VR50</accession>
<evidence type="ECO:0008006" key="5">
    <source>
        <dbReference type="Google" id="ProtNLM"/>
    </source>
</evidence>
<dbReference type="InterPro" id="IPR017744">
    <property type="entry name" value="BcsG"/>
</dbReference>
<comment type="caution">
    <text evidence="3">The sequence shown here is derived from an EMBL/GenBank/DDBJ whole genome shotgun (WGS) entry which is preliminary data.</text>
</comment>
<feature type="region of interest" description="Disordered" evidence="1">
    <location>
        <begin position="192"/>
        <end position="211"/>
    </location>
</feature>
<sequence length="567" mass="63849">MALGERSRALSFPGEQARGDIPLMMRHAISPSSPWQEWQGLGGWNLYFLGKLALLWTGYLNFHPLPNLVFVAFLLLPLPRPTWRRIRHWVALPLGFALLYHDTWLPGIDSIMSQGGQVLSFSLAYWLELMNRFINWEMVGVGFVMLVAYLFLAQWLRFTPWIVLALAWLWMAPQLDTLLPASKVVAKSAETGAPAEQQEIEQQIDESAPPTNENLTAYLNDFYAEEQGRRVSFPAKLPSDAAPFDVLIINICSLAWSDVEASELTTHPVWRHFDIFFNNFNSATSYSGPASIRLLRASCGQPSHEDLYVAAPRQCLLMENLAALGFEQQVAMDHSGAFGNYLKGLGEYVGLQVTPMSTERLPHDLASFDGEPVYRDDALFRRWLDRRSESQARRNVTFFNLIGLHDGNRYVANRQPAPYKSRLRTQLDQLDRFLSELATSGRRVAVLVVPEHGAALAGDRMQMSGLRDIPSPAITQVPAGVALIGTREPHQKTRYVDAPSSYLAISELVSRLVGGNWFDKEQIDWTALLDGLPETPSVAENQGSIVIQYQGQYYIRLGKGEWVPYPR</sequence>
<gene>
    <name evidence="3" type="ORF">G114_00090</name>
</gene>
<keyword evidence="4" id="KW-1185">Reference proteome</keyword>
<reference evidence="3 4" key="1">
    <citation type="journal article" date="2013" name="Genome Announc.">
        <title>Draft Genome Sequence of the Aeromonas diversa Type Strain.</title>
        <authorList>
            <person name="Farfan M."/>
            <person name="Spataro N."/>
            <person name="Sanglas A."/>
            <person name="Albarral V."/>
            <person name="Loren J.G."/>
            <person name="Bosch E."/>
            <person name="Fuste M.C."/>
        </authorList>
    </citation>
    <scope>NUCLEOTIDE SEQUENCE [LARGE SCALE GENOMIC DNA]</scope>
    <source>
        <strain evidence="3 4">2478-85</strain>
    </source>
</reference>